<evidence type="ECO:0000256" key="8">
    <source>
        <dbReference type="ARBA" id="ARBA00022989"/>
    </source>
</evidence>
<dbReference type="SUPFAM" id="SSF74653">
    <property type="entry name" value="TolA/TonB C-terminal domain"/>
    <property type="match status" value="1"/>
</dbReference>
<proteinExistence type="inferred from homology"/>
<evidence type="ECO:0000256" key="2">
    <source>
        <dbReference type="ARBA" id="ARBA00006555"/>
    </source>
</evidence>
<dbReference type="Proteomes" id="UP000006859">
    <property type="component" value="Chromosome"/>
</dbReference>
<comment type="subcellular location">
    <subcellularLocation>
        <location evidence="1">Cell inner membrane</location>
        <topology evidence="1">Single-pass membrane protein</topology>
        <orientation evidence="1">Periplasmic side</orientation>
    </subcellularLocation>
</comment>
<dbReference type="PANTHER" id="PTHR33446:SF2">
    <property type="entry name" value="PROTEIN TONB"/>
    <property type="match status" value="1"/>
</dbReference>
<dbReference type="InterPro" id="IPR006260">
    <property type="entry name" value="TonB/TolA_C"/>
</dbReference>
<gene>
    <name evidence="12" type="primary">tonB</name>
    <name evidence="12" type="ordered locus">Dda3937_03018</name>
</gene>
<keyword evidence="5" id="KW-0997">Cell inner membrane</keyword>
<sequence length="333" mass="35307">MIKNRQNRYLSFLVNRYLWSGIFVKTRSNRCSATRIFAAPAFLRSNAIMTHPLYAGAASVNWPDTSGSGAPSRPAAARAIAPAWPAALSGRRSETWLTLTLALALHAAVLVPLALRPSAPTLVPPRPLPVTIEFAAAPAEATPAEAIPPESILSQTMPSQTMPPEPPPAVEPPVDEQALTPPPQPTRINETAAVKTPKPVKPIAKKPATPRQPSAPAPQSAPVNTASTAPAATPAATAPVTPPSASAAYLRNPPPAYPDVAINRGWEGTVLLNVQVRPDGKVQTIRLQRSSGYPTLDDAAREAVQHWSFVPARRGDQPESGWVVVPVDFTLNS</sequence>
<feature type="compositionally biased region" description="Low complexity" evidence="10">
    <location>
        <begin position="191"/>
        <end position="247"/>
    </location>
</feature>
<evidence type="ECO:0000256" key="9">
    <source>
        <dbReference type="ARBA" id="ARBA00023136"/>
    </source>
</evidence>
<dbReference type="GO" id="GO:0055085">
    <property type="term" value="P:transmembrane transport"/>
    <property type="evidence" value="ECO:0007669"/>
    <property type="project" value="InterPro"/>
</dbReference>
<dbReference type="EMBL" id="CP002038">
    <property type="protein sequence ID" value="ADM97877.1"/>
    <property type="molecule type" value="Genomic_DNA"/>
</dbReference>
<dbReference type="InterPro" id="IPR051045">
    <property type="entry name" value="TonB-dependent_transducer"/>
</dbReference>
<evidence type="ECO:0000256" key="7">
    <source>
        <dbReference type="ARBA" id="ARBA00022927"/>
    </source>
</evidence>
<evidence type="ECO:0000313" key="13">
    <source>
        <dbReference type="Proteomes" id="UP000006859"/>
    </source>
</evidence>
<dbReference type="GO" id="GO:0098797">
    <property type="term" value="C:plasma membrane protein complex"/>
    <property type="evidence" value="ECO:0007669"/>
    <property type="project" value="TreeGrafter"/>
</dbReference>
<dbReference type="InterPro" id="IPR037682">
    <property type="entry name" value="TonB_C"/>
</dbReference>
<evidence type="ECO:0000256" key="10">
    <source>
        <dbReference type="SAM" id="MobiDB-lite"/>
    </source>
</evidence>
<dbReference type="Gene3D" id="3.30.1150.10">
    <property type="match status" value="1"/>
</dbReference>
<evidence type="ECO:0000256" key="3">
    <source>
        <dbReference type="ARBA" id="ARBA00022448"/>
    </source>
</evidence>
<evidence type="ECO:0000313" key="12">
    <source>
        <dbReference type="EMBL" id="ADM97877.1"/>
    </source>
</evidence>
<organism evidence="12 13">
    <name type="scientific">Dickeya dadantii (strain 3937)</name>
    <name type="common">Erwinia chrysanthemi (strain 3937)</name>
    <dbReference type="NCBI Taxonomy" id="198628"/>
    <lineage>
        <taxon>Bacteria</taxon>
        <taxon>Pseudomonadati</taxon>
        <taxon>Pseudomonadota</taxon>
        <taxon>Gammaproteobacteria</taxon>
        <taxon>Enterobacterales</taxon>
        <taxon>Pectobacteriaceae</taxon>
        <taxon>Dickeya</taxon>
    </lineage>
</organism>
<feature type="domain" description="TonB C-terminal" evidence="11">
    <location>
        <begin position="242"/>
        <end position="333"/>
    </location>
</feature>
<keyword evidence="4" id="KW-1003">Cell membrane</keyword>
<keyword evidence="3" id="KW-0813">Transport</keyword>
<feature type="region of interest" description="Disordered" evidence="10">
    <location>
        <begin position="154"/>
        <end position="247"/>
    </location>
</feature>
<dbReference type="KEGG" id="ddd:Dda3937_03018"/>
<keyword evidence="9" id="KW-0472">Membrane</keyword>
<keyword evidence="13" id="KW-1185">Reference proteome</keyword>
<evidence type="ECO:0000256" key="1">
    <source>
        <dbReference type="ARBA" id="ARBA00004383"/>
    </source>
</evidence>
<dbReference type="PROSITE" id="PS52015">
    <property type="entry name" value="TONB_CTD"/>
    <property type="match status" value="1"/>
</dbReference>
<evidence type="ECO:0000256" key="4">
    <source>
        <dbReference type="ARBA" id="ARBA00022475"/>
    </source>
</evidence>
<dbReference type="STRING" id="198628.Dda3937_03018"/>
<dbReference type="eggNOG" id="COG0810">
    <property type="taxonomic scope" value="Bacteria"/>
</dbReference>
<keyword evidence="6" id="KW-0812">Transmembrane</keyword>
<keyword evidence="8" id="KW-1133">Transmembrane helix</keyword>
<dbReference type="HOGENOM" id="CLU_076057_2_0_6"/>
<comment type="similarity">
    <text evidence="2">Belongs to the TonB family.</text>
</comment>
<name>E0SIJ6_DICD3</name>
<dbReference type="AlphaFoldDB" id="E0SIJ6"/>
<dbReference type="PATRIC" id="fig|198628.6.peg.1672"/>
<reference evidence="12 13" key="1">
    <citation type="journal article" date="2011" name="J. Bacteriol.">
        <title>Genome sequence of the plant-pathogenic bacterium Dickeya dadantii 3937.</title>
        <authorList>
            <person name="Glasner J.D."/>
            <person name="Yang C.H."/>
            <person name="Reverchon S."/>
            <person name="Hugouvieux-Cotte-Pattat N."/>
            <person name="Condemine G."/>
            <person name="Bohin J.P."/>
            <person name="Van Gijsegem F."/>
            <person name="Yang S."/>
            <person name="Franza T."/>
            <person name="Expert D."/>
            <person name="Plunkett G. III"/>
            <person name="San Francisco M.J."/>
            <person name="Charkowski A.O."/>
            <person name="Py B."/>
            <person name="Bell K."/>
            <person name="Rauscher L."/>
            <person name="Rodriguez-Palenzuela P."/>
            <person name="Toussaint A."/>
            <person name="Holeva M.C."/>
            <person name="He S.Y."/>
            <person name="Douet V."/>
            <person name="Boccara M."/>
            <person name="Blanco C."/>
            <person name="Toth I."/>
            <person name="Anderson B.D."/>
            <person name="Biehl B.S."/>
            <person name="Mau B."/>
            <person name="Flynn S.M."/>
            <person name="Barras F."/>
            <person name="Lindeberg M."/>
            <person name="Birch P.R."/>
            <person name="Tsuyumu S."/>
            <person name="Shi X."/>
            <person name="Hibbing M."/>
            <person name="Yap M.N."/>
            <person name="Carpentier M."/>
            <person name="Dassa E."/>
            <person name="Umehara M."/>
            <person name="Kim J.F."/>
            <person name="Rusch M."/>
            <person name="Soni P."/>
            <person name="Mayhew G.F."/>
            <person name="Fouts D.E."/>
            <person name="Gill S.R."/>
            <person name="Blattner F.R."/>
            <person name="Keen N.T."/>
            <person name="Perna N.T."/>
        </authorList>
    </citation>
    <scope>NUCLEOTIDE SEQUENCE [LARGE SCALE GENOMIC DNA]</scope>
    <source>
        <strain evidence="12 13">3937</strain>
    </source>
</reference>
<dbReference type="Pfam" id="PF03544">
    <property type="entry name" value="TonB_C"/>
    <property type="match status" value="1"/>
</dbReference>
<feature type="compositionally biased region" description="Pro residues" evidence="10">
    <location>
        <begin position="161"/>
        <end position="171"/>
    </location>
</feature>
<evidence type="ECO:0000259" key="11">
    <source>
        <dbReference type="PROSITE" id="PS52015"/>
    </source>
</evidence>
<protein>
    <submittedName>
        <fullName evidence="12">Ferric siderophore transport system, periplasmic binding protein TonB</fullName>
    </submittedName>
</protein>
<accession>E0SIJ6</accession>
<evidence type="ECO:0000256" key="5">
    <source>
        <dbReference type="ARBA" id="ARBA00022519"/>
    </source>
</evidence>
<dbReference type="NCBIfam" id="TIGR01352">
    <property type="entry name" value="tonB_Cterm"/>
    <property type="match status" value="1"/>
</dbReference>
<dbReference type="GO" id="GO:0015031">
    <property type="term" value="P:protein transport"/>
    <property type="evidence" value="ECO:0007669"/>
    <property type="project" value="UniProtKB-KW"/>
</dbReference>
<evidence type="ECO:0000256" key="6">
    <source>
        <dbReference type="ARBA" id="ARBA00022692"/>
    </source>
</evidence>
<keyword evidence="7" id="KW-0653">Protein transport</keyword>
<dbReference type="PANTHER" id="PTHR33446">
    <property type="entry name" value="PROTEIN TONB-RELATED"/>
    <property type="match status" value="1"/>
</dbReference>
<dbReference type="GO" id="GO:0031992">
    <property type="term" value="F:energy transducer activity"/>
    <property type="evidence" value="ECO:0007669"/>
    <property type="project" value="TreeGrafter"/>
</dbReference>